<dbReference type="GO" id="GO:0003958">
    <property type="term" value="F:NADPH-hemoprotein reductase activity"/>
    <property type="evidence" value="ECO:0007669"/>
    <property type="project" value="TreeGrafter"/>
</dbReference>
<gene>
    <name evidence="5" type="ORF">M422DRAFT_121365</name>
</gene>
<proteinExistence type="predicted"/>
<feature type="non-terminal residue" evidence="5">
    <location>
        <position position="1"/>
    </location>
</feature>
<dbReference type="GO" id="GO:0010181">
    <property type="term" value="F:FMN binding"/>
    <property type="evidence" value="ECO:0007669"/>
    <property type="project" value="TreeGrafter"/>
</dbReference>
<dbReference type="PANTHER" id="PTHR19384:SF127">
    <property type="entry name" value="BIFUNCTIONAL CYTOCHROME P450_NADPH--P450 REDUCTASE"/>
    <property type="match status" value="1"/>
</dbReference>
<dbReference type="Proteomes" id="UP000054279">
    <property type="component" value="Unassembled WGS sequence"/>
</dbReference>
<evidence type="ECO:0000256" key="3">
    <source>
        <dbReference type="ARBA" id="ARBA00022827"/>
    </source>
</evidence>
<feature type="domain" description="Oxidoreductase FAD/NAD(P)-binding" evidence="4">
    <location>
        <begin position="11"/>
        <end position="83"/>
    </location>
</feature>
<dbReference type="PRINTS" id="PR00371">
    <property type="entry name" value="FPNCR"/>
</dbReference>
<dbReference type="SUPFAM" id="SSF52343">
    <property type="entry name" value="Ferredoxin reductase-like, C-terminal NADP-linked domain"/>
    <property type="match status" value="1"/>
</dbReference>
<protein>
    <submittedName>
        <fullName evidence="5">Unplaced genomic scaffold SPHSTscaffold_162, whole genome shotgun sequence</fullName>
    </submittedName>
</protein>
<comment type="cofactor">
    <cofactor evidence="1">
        <name>FAD</name>
        <dbReference type="ChEBI" id="CHEBI:57692"/>
    </cofactor>
</comment>
<organism evidence="5 6">
    <name type="scientific">Sphaerobolus stellatus (strain SS14)</name>
    <dbReference type="NCBI Taxonomy" id="990650"/>
    <lineage>
        <taxon>Eukaryota</taxon>
        <taxon>Fungi</taxon>
        <taxon>Dikarya</taxon>
        <taxon>Basidiomycota</taxon>
        <taxon>Agaricomycotina</taxon>
        <taxon>Agaricomycetes</taxon>
        <taxon>Phallomycetidae</taxon>
        <taxon>Geastrales</taxon>
        <taxon>Sphaerobolaceae</taxon>
        <taxon>Sphaerobolus</taxon>
    </lineage>
</organism>
<keyword evidence="2" id="KW-0285">Flavoprotein</keyword>
<dbReference type="HOGENOM" id="CLU_2475123_0_0_1"/>
<evidence type="ECO:0000259" key="4">
    <source>
        <dbReference type="Pfam" id="PF00175"/>
    </source>
</evidence>
<evidence type="ECO:0000256" key="2">
    <source>
        <dbReference type="ARBA" id="ARBA00022630"/>
    </source>
</evidence>
<evidence type="ECO:0000313" key="5">
    <source>
        <dbReference type="EMBL" id="KIJ31779.1"/>
    </source>
</evidence>
<dbReference type="AlphaFoldDB" id="A0A0C9UB41"/>
<keyword evidence="6" id="KW-1185">Reference proteome</keyword>
<dbReference type="InterPro" id="IPR001433">
    <property type="entry name" value="OxRdtase_FAD/NAD-bd"/>
</dbReference>
<dbReference type="InterPro" id="IPR001709">
    <property type="entry name" value="Flavoprot_Pyr_Nucl_cyt_Rdtase"/>
</dbReference>
<dbReference type="Gene3D" id="3.40.50.80">
    <property type="entry name" value="Nucleotide-binding domain of ferredoxin-NADP reductase (FNR) module"/>
    <property type="match status" value="1"/>
</dbReference>
<evidence type="ECO:0000256" key="1">
    <source>
        <dbReference type="ARBA" id="ARBA00001974"/>
    </source>
</evidence>
<dbReference type="OrthoDB" id="2799393at2759"/>
<reference evidence="5 6" key="1">
    <citation type="submission" date="2014-06" db="EMBL/GenBank/DDBJ databases">
        <title>Evolutionary Origins and Diversification of the Mycorrhizal Mutualists.</title>
        <authorList>
            <consortium name="DOE Joint Genome Institute"/>
            <consortium name="Mycorrhizal Genomics Consortium"/>
            <person name="Kohler A."/>
            <person name="Kuo A."/>
            <person name="Nagy L.G."/>
            <person name="Floudas D."/>
            <person name="Copeland A."/>
            <person name="Barry K.W."/>
            <person name="Cichocki N."/>
            <person name="Veneault-Fourrey C."/>
            <person name="LaButti K."/>
            <person name="Lindquist E.A."/>
            <person name="Lipzen A."/>
            <person name="Lundell T."/>
            <person name="Morin E."/>
            <person name="Murat C."/>
            <person name="Riley R."/>
            <person name="Ohm R."/>
            <person name="Sun H."/>
            <person name="Tunlid A."/>
            <person name="Henrissat B."/>
            <person name="Grigoriev I.V."/>
            <person name="Hibbett D.S."/>
            <person name="Martin F."/>
        </authorList>
    </citation>
    <scope>NUCLEOTIDE SEQUENCE [LARGE SCALE GENOMIC DNA]</scope>
    <source>
        <strain evidence="5 6">SS14</strain>
    </source>
</reference>
<feature type="non-terminal residue" evidence="5">
    <location>
        <position position="88"/>
    </location>
</feature>
<dbReference type="GO" id="GO:0005829">
    <property type="term" value="C:cytosol"/>
    <property type="evidence" value="ECO:0007669"/>
    <property type="project" value="TreeGrafter"/>
</dbReference>
<evidence type="ECO:0000313" key="6">
    <source>
        <dbReference type="Proteomes" id="UP000054279"/>
    </source>
</evidence>
<dbReference type="PANTHER" id="PTHR19384">
    <property type="entry name" value="NITRIC OXIDE SYNTHASE-RELATED"/>
    <property type="match status" value="1"/>
</dbReference>
<name>A0A0C9UB41_SPHS4</name>
<accession>A0A0C9UB41</accession>
<dbReference type="GO" id="GO:0050660">
    <property type="term" value="F:flavin adenine dinucleotide binding"/>
    <property type="evidence" value="ECO:0007669"/>
    <property type="project" value="TreeGrafter"/>
</dbReference>
<dbReference type="EMBL" id="KN837237">
    <property type="protein sequence ID" value="KIJ31779.1"/>
    <property type="molecule type" value="Genomic_DNA"/>
</dbReference>
<keyword evidence="3" id="KW-0274">FAD</keyword>
<dbReference type="InterPro" id="IPR039261">
    <property type="entry name" value="FNR_nucleotide-bd"/>
</dbReference>
<sequence>PSTPFVMFATATGSGIAPMHGFIQQRAEQVKSGHKVGKMVLFFGYRKSDQDFLYAEGDLKEWQELKSLEVRPAFSRESDDSFGCKYVQ</sequence>
<dbReference type="Pfam" id="PF00175">
    <property type="entry name" value="NAD_binding_1"/>
    <property type="match status" value="1"/>
</dbReference>